<proteinExistence type="predicted"/>
<evidence type="ECO:0000313" key="4">
    <source>
        <dbReference type="EMBL" id="SCV00853.1"/>
    </source>
</evidence>
<feature type="compositionally biased region" description="Basic and acidic residues" evidence="1">
    <location>
        <begin position="161"/>
        <end position="179"/>
    </location>
</feature>
<dbReference type="EMBL" id="LT598469">
    <property type="protein sequence ID" value="SCV00853.1"/>
    <property type="molecule type" value="Genomic_DNA"/>
</dbReference>
<dbReference type="PROSITE" id="PS50090">
    <property type="entry name" value="MYB_LIKE"/>
    <property type="match status" value="1"/>
</dbReference>
<dbReference type="InterPro" id="IPR009057">
    <property type="entry name" value="Homeodomain-like_sf"/>
</dbReference>
<feature type="region of interest" description="Disordered" evidence="1">
    <location>
        <begin position="834"/>
        <end position="868"/>
    </location>
</feature>
<feature type="compositionally biased region" description="Basic and acidic residues" evidence="1">
    <location>
        <begin position="697"/>
        <end position="706"/>
    </location>
</feature>
<evidence type="ECO:0000313" key="5">
    <source>
        <dbReference type="Proteomes" id="UP000191024"/>
    </source>
</evidence>
<dbReference type="FunFam" id="1.10.10.60:FF:000431">
    <property type="entry name" value="Set3C deacetylase complex subunit"/>
    <property type="match status" value="1"/>
</dbReference>
<feature type="compositionally biased region" description="Low complexity" evidence="1">
    <location>
        <begin position="1109"/>
        <end position="1121"/>
    </location>
</feature>
<evidence type="ECO:0000256" key="1">
    <source>
        <dbReference type="SAM" id="MobiDB-lite"/>
    </source>
</evidence>
<dbReference type="PANTHER" id="PTHR13992">
    <property type="entry name" value="NUCLEAR RECEPTOR CO-REPRESSOR RELATED NCOR"/>
    <property type="match status" value="1"/>
</dbReference>
<organism evidence="4 5">
    <name type="scientific">Lachancea mirantina</name>
    <dbReference type="NCBI Taxonomy" id="1230905"/>
    <lineage>
        <taxon>Eukaryota</taxon>
        <taxon>Fungi</taxon>
        <taxon>Dikarya</taxon>
        <taxon>Ascomycota</taxon>
        <taxon>Saccharomycotina</taxon>
        <taxon>Saccharomycetes</taxon>
        <taxon>Saccharomycetales</taxon>
        <taxon>Saccharomycetaceae</taxon>
        <taxon>Lachancea</taxon>
    </lineage>
</organism>
<dbReference type="AlphaFoldDB" id="A0A1G4K9N3"/>
<feature type="compositionally biased region" description="Basic and acidic residues" evidence="1">
    <location>
        <begin position="1"/>
        <end position="12"/>
    </location>
</feature>
<feature type="domain" description="Myb-like" evidence="2">
    <location>
        <begin position="864"/>
        <end position="914"/>
    </location>
</feature>
<dbReference type="OrthoDB" id="10258692at2759"/>
<keyword evidence="5" id="KW-1185">Reference proteome</keyword>
<dbReference type="Gene3D" id="1.20.58.1880">
    <property type="match status" value="1"/>
</dbReference>
<dbReference type="Pfam" id="PF00249">
    <property type="entry name" value="Myb_DNA-binding"/>
    <property type="match status" value="2"/>
</dbReference>
<dbReference type="STRING" id="1230905.A0A1G4K9N3"/>
<dbReference type="Proteomes" id="UP000191024">
    <property type="component" value="Chromosome G"/>
</dbReference>
<protein>
    <submittedName>
        <fullName evidence="4">LAMI_0G07734g1_1</fullName>
    </submittedName>
</protein>
<feature type="region of interest" description="Disordered" evidence="1">
    <location>
        <begin position="148"/>
        <end position="322"/>
    </location>
</feature>
<feature type="compositionally biased region" description="Low complexity" evidence="1">
    <location>
        <begin position="1051"/>
        <end position="1070"/>
    </location>
</feature>
<dbReference type="InterPro" id="IPR051571">
    <property type="entry name" value="N-CoR_corepressor"/>
</dbReference>
<feature type="region of interest" description="Disordered" evidence="1">
    <location>
        <begin position="1109"/>
        <end position="1139"/>
    </location>
</feature>
<dbReference type="PANTHER" id="PTHR13992:SF39">
    <property type="entry name" value="SMRTER, ISOFORM G"/>
    <property type="match status" value="1"/>
</dbReference>
<dbReference type="SUPFAM" id="SSF46689">
    <property type="entry name" value="Homeodomain-like"/>
    <property type="match status" value="2"/>
</dbReference>
<dbReference type="PROSITE" id="PS51293">
    <property type="entry name" value="SANT"/>
    <property type="match status" value="1"/>
</dbReference>
<feature type="compositionally biased region" description="Gly residues" evidence="1">
    <location>
        <begin position="29"/>
        <end position="40"/>
    </location>
</feature>
<gene>
    <name evidence="4" type="ORF">LAMI_0G07734G</name>
</gene>
<dbReference type="GO" id="GO:0034967">
    <property type="term" value="C:Set3 complex"/>
    <property type="evidence" value="ECO:0007669"/>
    <property type="project" value="TreeGrafter"/>
</dbReference>
<feature type="region of interest" description="Disordered" evidence="1">
    <location>
        <begin position="1"/>
        <end position="135"/>
    </location>
</feature>
<name>A0A1G4K9N3_9SACH</name>
<dbReference type="CDD" id="cd00167">
    <property type="entry name" value="SANT"/>
    <property type="match status" value="2"/>
</dbReference>
<feature type="compositionally biased region" description="Polar residues" evidence="1">
    <location>
        <begin position="838"/>
        <end position="849"/>
    </location>
</feature>
<dbReference type="GO" id="GO:0006357">
    <property type="term" value="P:regulation of transcription by RNA polymerase II"/>
    <property type="evidence" value="ECO:0007669"/>
    <property type="project" value="TreeGrafter"/>
</dbReference>
<feature type="compositionally biased region" description="Basic residues" evidence="1">
    <location>
        <begin position="685"/>
        <end position="696"/>
    </location>
</feature>
<reference evidence="4 5" key="1">
    <citation type="submission" date="2016-03" db="EMBL/GenBank/DDBJ databases">
        <authorList>
            <person name="Devillers H."/>
        </authorList>
    </citation>
    <scope>NUCLEOTIDE SEQUENCE [LARGE SCALE GENOMIC DNA]</scope>
    <source>
        <strain evidence="4">CBS 11717</strain>
    </source>
</reference>
<dbReference type="SMART" id="SM00717">
    <property type="entry name" value="SANT"/>
    <property type="match status" value="2"/>
</dbReference>
<feature type="compositionally biased region" description="Basic and acidic residues" evidence="1">
    <location>
        <begin position="714"/>
        <end position="740"/>
    </location>
</feature>
<feature type="region of interest" description="Disordered" evidence="1">
    <location>
        <begin position="506"/>
        <end position="562"/>
    </location>
</feature>
<evidence type="ECO:0000259" key="3">
    <source>
        <dbReference type="PROSITE" id="PS51293"/>
    </source>
</evidence>
<sequence>MGSSHRLGEKKAYSYQGRNSGRHEAYGRAGPGVQGAGRGSGAVSDARTGGTGVPGARRSRYDPVSGSGPHPALQSPAHTAQPSQAPYRATSRYNPETGHTWAGGHASMAVPRTSSEGHISGMRWGSSRYNPQSSHVNGGVAFSDVFTKRKSSTASSATSVEGRDGRDASDYHNVRDSFGGRRRARRDWRDWRDQQPGPAPYQQLHQQADPAPYQQPHQHDHPHSSHQRSPMPHSPTHSTSSTPRDTRYREGPFTASEELPVFSNGAKLSNAHRASIPSPKSHTIAALKPESTGEDSPRETLQPEATKEIPESSDLPKTPAPVTDSVLATKESPETPDTAQENLVSSKISAPLMDRMPVAKESNAEILKPKLEDPDDSEIRISAAAKASPEEPCSKIESCIFPLTCTEMRLWELKNRRRANRIKHQKYLLAVPIKSLQDYPFVAPNFVLHNQATRSILTKALSQEKRAVYIRKLKMRQEVIHLKKEWKLKCEKMDFVSAEVKRKEQEEQQRLQEAARQSETENIENQPSPQPNQQNQQQEPQSHQQAEQQRAGSRRRNRGDFVDDAEIENVLLQIDPDYRHHQLAAKIPDMHLNPYDRFSYKFQDVNNLVTDKASWAKRVSTDGIDTFSDVEHALFIEGFLSHPKKFGKISQHMGGLRTPQECVLHYYKTKKATDYKQLILEKKKKRKLSMGRRRKDREKGKDRQGETDSNIVERGTRESTELSLEDAERTLDETEDEGRPPFKTADQEPEVVEEAVKQEPLILADSSAATGLDAGRRDLQQEDERISGAAQEPLEIIDTEFKKRKLQEIEEVTNDIPNLQPIAPAGVFVEERDRNVSRDSSMGGSSTALSDREKHAKKKLKPSESHQKSSYWSVKETSVFPELLKEFGTQWALISKKIGTKSTTMVRNYYQRNAIQMGWQNIVEEVNVNRPPCQQDFVNQQTTSMAENVPAQQKPYVSFFAESDSTSISTPTHTSVCLRGETFSQQSTPQGLPPPRLPTITFRAGPDINELMNQSKDSQPALTTILSSRAPDAQHPPAVHFPLNVVTAQHPSSGSCSPGTSSQAAPSSRRSSIKSLLNADDQVHEPQPALYPQPDTQAANVIVQELQPTSFPTSATPSPSTNNGPHKKLNPLSSILNTTTPEAPNNPPHIHHRTAGNADTAGAAGTAGPADARVLRTPVLHENSTTTGITTASTHNPLNQKMIGFNFANNPLAALAAVASAPEALTTFFLNLHQSIPTSLNRRRPRQSTNPTESHK</sequence>
<dbReference type="InterPro" id="IPR001005">
    <property type="entry name" value="SANT/Myb"/>
</dbReference>
<feature type="compositionally biased region" description="Low complexity" evidence="1">
    <location>
        <begin position="227"/>
        <end position="243"/>
    </location>
</feature>
<evidence type="ECO:0000259" key="2">
    <source>
        <dbReference type="PROSITE" id="PS50090"/>
    </source>
</evidence>
<feature type="compositionally biased region" description="Low complexity" evidence="1">
    <location>
        <begin position="205"/>
        <end position="216"/>
    </location>
</feature>
<feature type="region of interest" description="Disordered" evidence="1">
    <location>
        <begin position="1049"/>
        <end position="1073"/>
    </location>
</feature>
<feature type="compositionally biased region" description="Low complexity" evidence="1">
    <location>
        <begin position="511"/>
        <end position="549"/>
    </location>
</feature>
<dbReference type="InterPro" id="IPR017884">
    <property type="entry name" value="SANT_dom"/>
</dbReference>
<accession>A0A1G4K9N3</accession>
<feature type="region of interest" description="Disordered" evidence="1">
    <location>
        <begin position="685"/>
        <end position="750"/>
    </location>
</feature>
<feature type="domain" description="SANT" evidence="3">
    <location>
        <begin position="622"/>
        <end position="674"/>
    </location>
</feature>
<dbReference type="Gene3D" id="1.10.10.60">
    <property type="entry name" value="Homeodomain-like"/>
    <property type="match status" value="1"/>
</dbReference>